<sequence length="146" mass="16231">MAVKITRGSAMSEINVTPLVDVMLVLLVIFMVTAPLLETQNQAVNVDLPKVTAERSRVAEDAVVVTVDRGQKVYLNDHPHELAELQPKIAALFRSRANKEIFLRADRTVPYGRVVETMAVIRAAGITKLNMVTDPLEPESASRRRR</sequence>
<keyword evidence="7 10" id="KW-0653">Protein transport</keyword>
<dbReference type="Pfam" id="PF02472">
    <property type="entry name" value="ExbD"/>
    <property type="match status" value="1"/>
</dbReference>
<evidence type="ECO:0000256" key="1">
    <source>
        <dbReference type="ARBA" id="ARBA00004249"/>
    </source>
</evidence>
<evidence type="ECO:0000256" key="5">
    <source>
        <dbReference type="ARBA" id="ARBA00022519"/>
    </source>
</evidence>
<evidence type="ECO:0000313" key="12">
    <source>
        <dbReference type="EMBL" id="MBI3128069.1"/>
    </source>
</evidence>
<name>A0A932HYJ7_UNCTE</name>
<dbReference type="PANTHER" id="PTHR30558:SF12">
    <property type="entry name" value="BIOPOLYMER TRANSPORT PROTEIN EXBD"/>
    <property type="match status" value="1"/>
</dbReference>
<dbReference type="GO" id="GO:0015031">
    <property type="term" value="P:protein transport"/>
    <property type="evidence" value="ECO:0007669"/>
    <property type="project" value="UniProtKB-KW"/>
</dbReference>
<evidence type="ECO:0000256" key="8">
    <source>
        <dbReference type="ARBA" id="ARBA00022989"/>
    </source>
</evidence>
<evidence type="ECO:0000256" key="9">
    <source>
        <dbReference type="ARBA" id="ARBA00023136"/>
    </source>
</evidence>
<keyword evidence="5" id="KW-0997">Cell inner membrane</keyword>
<evidence type="ECO:0000256" key="10">
    <source>
        <dbReference type="RuleBase" id="RU003879"/>
    </source>
</evidence>
<dbReference type="AlphaFoldDB" id="A0A932HYJ7"/>
<evidence type="ECO:0000313" key="13">
    <source>
        <dbReference type="Proteomes" id="UP000782312"/>
    </source>
</evidence>
<keyword evidence="9 11" id="KW-0472">Membrane</keyword>
<comment type="similarity">
    <text evidence="2 10">Belongs to the ExbD/TolR family.</text>
</comment>
<feature type="transmembrane region" description="Helical" evidence="11">
    <location>
        <begin position="16"/>
        <end position="37"/>
    </location>
</feature>
<evidence type="ECO:0000256" key="6">
    <source>
        <dbReference type="ARBA" id="ARBA00022692"/>
    </source>
</evidence>
<evidence type="ECO:0000256" key="7">
    <source>
        <dbReference type="ARBA" id="ARBA00022927"/>
    </source>
</evidence>
<dbReference type="EMBL" id="JACPUR010000023">
    <property type="protein sequence ID" value="MBI3128069.1"/>
    <property type="molecule type" value="Genomic_DNA"/>
</dbReference>
<accession>A0A932HYJ7</accession>
<proteinExistence type="inferred from homology"/>
<dbReference type="Gene3D" id="3.30.420.270">
    <property type="match status" value="1"/>
</dbReference>
<keyword evidence="6 10" id="KW-0812">Transmembrane</keyword>
<gene>
    <name evidence="12" type="ORF">HYZ11_10735</name>
</gene>
<dbReference type="GO" id="GO:0022857">
    <property type="term" value="F:transmembrane transporter activity"/>
    <property type="evidence" value="ECO:0007669"/>
    <property type="project" value="InterPro"/>
</dbReference>
<evidence type="ECO:0000256" key="3">
    <source>
        <dbReference type="ARBA" id="ARBA00022448"/>
    </source>
</evidence>
<comment type="caution">
    <text evidence="12">The sequence shown here is derived from an EMBL/GenBank/DDBJ whole genome shotgun (WGS) entry which is preliminary data.</text>
</comment>
<evidence type="ECO:0000256" key="2">
    <source>
        <dbReference type="ARBA" id="ARBA00005811"/>
    </source>
</evidence>
<dbReference type="GO" id="GO:0005886">
    <property type="term" value="C:plasma membrane"/>
    <property type="evidence" value="ECO:0007669"/>
    <property type="project" value="UniProtKB-SubCell"/>
</dbReference>
<reference evidence="12" key="1">
    <citation type="submission" date="2020-07" db="EMBL/GenBank/DDBJ databases">
        <title>Huge and variable diversity of episymbiotic CPR bacteria and DPANN archaea in groundwater ecosystems.</title>
        <authorList>
            <person name="He C.Y."/>
            <person name="Keren R."/>
            <person name="Whittaker M."/>
            <person name="Farag I.F."/>
            <person name="Doudna J."/>
            <person name="Cate J.H.D."/>
            <person name="Banfield J.F."/>
        </authorList>
    </citation>
    <scope>NUCLEOTIDE SEQUENCE</scope>
    <source>
        <strain evidence="12">NC_groundwater_763_Ag_S-0.2um_68_21</strain>
    </source>
</reference>
<evidence type="ECO:0000256" key="4">
    <source>
        <dbReference type="ARBA" id="ARBA00022475"/>
    </source>
</evidence>
<comment type="subcellular location">
    <subcellularLocation>
        <location evidence="1">Cell inner membrane</location>
        <topology evidence="1">Single-pass type II membrane protein</topology>
    </subcellularLocation>
    <subcellularLocation>
        <location evidence="10">Cell membrane</location>
        <topology evidence="10">Single-pass type II membrane protein</topology>
    </subcellularLocation>
</comment>
<dbReference type="PANTHER" id="PTHR30558">
    <property type="entry name" value="EXBD MEMBRANE COMPONENT OF PMF-DRIVEN MACROMOLECULE IMPORT SYSTEM"/>
    <property type="match status" value="1"/>
</dbReference>
<keyword evidence="4" id="KW-1003">Cell membrane</keyword>
<dbReference type="Proteomes" id="UP000782312">
    <property type="component" value="Unassembled WGS sequence"/>
</dbReference>
<evidence type="ECO:0000256" key="11">
    <source>
        <dbReference type="SAM" id="Phobius"/>
    </source>
</evidence>
<dbReference type="InterPro" id="IPR003400">
    <property type="entry name" value="ExbD"/>
</dbReference>
<organism evidence="12 13">
    <name type="scientific">Tectimicrobiota bacterium</name>
    <dbReference type="NCBI Taxonomy" id="2528274"/>
    <lineage>
        <taxon>Bacteria</taxon>
        <taxon>Pseudomonadati</taxon>
        <taxon>Nitrospinota/Tectimicrobiota group</taxon>
        <taxon>Candidatus Tectimicrobiota</taxon>
    </lineage>
</organism>
<keyword evidence="8 11" id="KW-1133">Transmembrane helix</keyword>
<keyword evidence="3 10" id="KW-0813">Transport</keyword>
<protein>
    <submittedName>
        <fullName evidence="12">Biopolymer transporter ExbD</fullName>
    </submittedName>
</protein>